<dbReference type="InterPro" id="IPR024300">
    <property type="entry name" value="SipL_SPOCS_dom"/>
</dbReference>
<dbReference type="SMART" id="SM00257">
    <property type="entry name" value="LysM"/>
    <property type="match status" value="1"/>
</dbReference>
<dbReference type="PANTHER" id="PTHR33734:SF22">
    <property type="entry name" value="MEMBRANE-BOUND LYTIC MUREIN TRANSGLYCOSYLASE D"/>
    <property type="match status" value="1"/>
</dbReference>
<evidence type="ECO:0000313" key="2">
    <source>
        <dbReference type="EMBL" id="RQD74678.1"/>
    </source>
</evidence>
<dbReference type="PROSITE" id="PS51782">
    <property type="entry name" value="LYSM"/>
    <property type="match status" value="1"/>
</dbReference>
<name>A0A424YBX8_9FIRM</name>
<feature type="domain" description="LysM" evidence="1">
    <location>
        <begin position="470"/>
        <end position="514"/>
    </location>
</feature>
<proteinExistence type="predicted"/>
<dbReference type="EMBL" id="QZAA01000195">
    <property type="protein sequence ID" value="RQD74678.1"/>
    <property type="molecule type" value="Genomic_DNA"/>
</dbReference>
<protein>
    <submittedName>
        <fullName evidence="2">LysM peptidoglycan-binding domain-containing protein</fullName>
    </submittedName>
</protein>
<evidence type="ECO:0000259" key="1">
    <source>
        <dbReference type="PROSITE" id="PS51782"/>
    </source>
</evidence>
<dbReference type="Pfam" id="PF01476">
    <property type="entry name" value="LysM"/>
    <property type="match status" value="1"/>
</dbReference>
<dbReference type="InterPro" id="IPR018392">
    <property type="entry name" value="LysM"/>
</dbReference>
<evidence type="ECO:0000313" key="3">
    <source>
        <dbReference type="Proteomes" id="UP000285138"/>
    </source>
</evidence>
<dbReference type="CDD" id="cd00118">
    <property type="entry name" value="LysM"/>
    <property type="match status" value="1"/>
</dbReference>
<accession>A0A424YBX8</accession>
<dbReference type="PANTHER" id="PTHR33734">
    <property type="entry name" value="LYSM DOMAIN-CONTAINING GPI-ANCHORED PROTEIN 2"/>
    <property type="match status" value="1"/>
</dbReference>
<dbReference type="InterPro" id="IPR036779">
    <property type="entry name" value="LysM_dom_sf"/>
</dbReference>
<gene>
    <name evidence="2" type="ORF">D5R97_07455</name>
</gene>
<dbReference type="Proteomes" id="UP000285138">
    <property type="component" value="Unassembled WGS sequence"/>
</dbReference>
<dbReference type="Gene3D" id="3.10.350.10">
    <property type="entry name" value="LysM domain"/>
    <property type="match status" value="1"/>
</dbReference>
<dbReference type="Pfam" id="PF12673">
    <property type="entry name" value="SipL"/>
    <property type="match status" value="1"/>
</dbReference>
<reference evidence="2 3" key="1">
    <citation type="submission" date="2018-08" db="EMBL/GenBank/DDBJ databases">
        <title>The metabolism and importance of syntrophic acetate oxidation coupled to methane or sulfide production in haloalkaline environments.</title>
        <authorList>
            <person name="Timmers P.H.A."/>
            <person name="Vavourakis C.D."/>
            <person name="Sorokin D.Y."/>
            <person name="Sinninghe Damste J.S."/>
            <person name="Muyzer G."/>
            <person name="Stams A.J.M."/>
            <person name="Plugge C.M."/>
        </authorList>
    </citation>
    <scope>NUCLEOTIDE SEQUENCE [LARGE SCALE GENOMIC DNA]</scope>
    <source>
        <strain evidence="2">MSAO_Bac1</strain>
    </source>
</reference>
<dbReference type="SUPFAM" id="SSF54106">
    <property type="entry name" value="LysM domain"/>
    <property type="match status" value="1"/>
</dbReference>
<sequence length="522" mass="58822">MAGSTDLITSVLDIKQLVAENAVQFSMVKEISIPGEIKKIERVETEITGLIGEIAEDEARVEGTLILRGFYLTGEGKEEETEMEEDFFQLIPLPGIEHGGKGGDLNLKVYPRVELTEMDKLVCEEGRSIFAAAAVIEIFALCYREINLEVVSEIPGGDPGKAIKEKLFWENFIAMEGEVVSLPSQIDLNKPAARIQGVNSKLEDVTWDIEQDMVRIEGYLINQISYIQESSGETRDESSKERFSHSLKVPGAQEGMKVKGYPRVEGIKHKIDPRERTRVEQEVRINLFALVKEDIITEVICQEEEIPLSLPGERLLLYQPVRELSEELSFSTEVELEVPVKKIAWPGELGFHSIEGDMEENYLKIKGSLDSKIIYVDELTGGIGEENFAENFSHKFDVPEKDEGMILFIYPRLEMVDYEIMEDGKRVKQNAAVRLNVKIVDIEEQWVCVKGEEKVVESKGEEAAGGTVIVVYVMQEEDSIFNVAQRFNVSIDAIMRANKIEDPDLIYPGQKILVPGNTDARW</sequence>
<comment type="caution">
    <text evidence="2">The sequence shown here is derived from an EMBL/GenBank/DDBJ whole genome shotgun (WGS) entry which is preliminary data.</text>
</comment>
<dbReference type="AlphaFoldDB" id="A0A424YBX8"/>
<organism evidence="2 3">
    <name type="scientific">Candidatus Syntrophonatronum acetioxidans</name>
    <dbReference type="NCBI Taxonomy" id="1795816"/>
    <lineage>
        <taxon>Bacteria</taxon>
        <taxon>Bacillati</taxon>
        <taxon>Bacillota</taxon>
        <taxon>Clostridia</taxon>
        <taxon>Eubacteriales</taxon>
        <taxon>Syntrophomonadaceae</taxon>
        <taxon>Candidatus Syntrophonatronum</taxon>
    </lineage>
</organism>